<dbReference type="InterPro" id="IPR002903">
    <property type="entry name" value="RsmH"/>
</dbReference>
<comment type="function">
    <text evidence="6">Specifically methylates the N4 position of cytidine in position 1402 (C1402) of 16S rRNA.</text>
</comment>
<feature type="binding site" evidence="6">
    <location>
        <position position="52"/>
    </location>
    <ligand>
        <name>S-adenosyl-L-methionine</name>
        <dbReference type="ChEBI" id="CHEBI:59789"/>
    </ligand>
</feature>
<dbReference type="Pfam" id="PF01795">
    <property type="entry name" value="Methyltransf_5"/>
    <property type="match status" value="1"/>
</dbReference>
<dbReference type="SUPFAM" id="SSF81799">
    <property type="entry name" value="Putative methyltransferase TM0872, insert domain"/>
    <property type="match status" value="1"/>
</dbReference>
<keyword evidence="9" id="KW-1185">Reference proteome</keyword>
<evidence type="ECO:0000256" key="1">
    <source>
        <dbReference type="ARBA" id="ARBA00010396"/>
    </source>
</evidence>
<protein>
    <recommendedName>
        <fullName evidence="6">Ribosomal RNA small subunit methyltransferase H</fullName>
        <ecNumber evidence="6">2.1.1.199</ecNumber>
    </recommendedName>
    <alternativeName>
        <fullName evidence="6">16S rRNA m(4)C1402 methyltransferase</fullName>
    </alternativeName>
    <alternativeName>
        <fullName evidence="6">rRNA (cytosine-N(4)-)-methyltransferase RsmH</fullName>
    </alternativeName>
</protein>
<sequence>MSFNHVSVLLKECIEGLNIKPNGIYVDGTLGGGGHSFKILQLLDKGKLIGVDQDTDALSAATEKLKIFEGKFIPYHSNFSKITQVLADLEIPKIDGLLLDLGVSSFQLDEAERGFSYMNDGKLDMRMNQSDAFTAYDVVNSYTEQQLTGVISDYGEENWANRIAKFIIEERASKPIETTFELVDVIKKAIPAGARKDGPHPAKRTFQAIRIEVNNELKIIEQTIEAAVASMNKGGRIAIITFHSLEDRIVKNAFKKLAQGCTCPPEFPVCICGGKPVVKIITKKPILPSDQEVESNPRARSAKLRVAEKK</sequence>
<feature type="binding site" evidence="6">
    <location>
        <position position="100"/>
    </location>
    <ligand>
        <name>S-adenosyl-L-methionine</name>
        <dbReference type="ChEBI" id="CHEBI:59789"/>
    </ligand>
</feature>
<dbReference type="InterPro" id="IPR029063">
    <property type="entry name" value="SAM-dependent_MTases_sf"/>
</dbReference>
<comment type="subcellular location">
    <subcellularLocation>
        <location evidence="6">Cytoplasm</location>
    </subcellularLocation>
</comment>
<dbReference type="GO" id="GO:0032259">
    <property type="term" value="P:methylation"/>
    <property type="evidence" value="ECO:0007669"/>
    <property type="project" value="UniProtKB-KW"/>
</dbReference>
<evidence type="ECO:0000256" key="7">
    <source>
        <dbReference type="SAM" id="MobiDB-lite"/>
    </source>
</evidence>
<organism evidence="8 9">
    <name type="scientific">Fusibacter bizertensis</name>
    <dbReference type="NCBI Taxonomy" id="1488331"/>
    <lineage>
        <taxon>Bacteria</taxon>
        <taxon>Bacillati</taxon>
        <taxon>Bacillota</taxon>
        <taxon>Clostridia</taxon>
        <taxon>Eubacteriales</taxon>
        <taxon>Eubacteriales Family XII. Incertae Sedis</taxon>
        <taxon>Fusibacter</taxon>
    </lineage>
</organism>
<name>A0ABT6N8I8_9FIRM</name>
<dbReference type="Proteomes" id="UP001158045">
    <property type="component" value="Unassembled WGS sequence"/>
</dbReference>
<dbReference type="HAMAP" id="MF_01007">
    <property type="entry name" value="16SrRNA_methyltr_H"/>
    <property type="match status" value="1"/>
</dbReference>
<dbReference type="EC" id="2.1.1.199" evidence="6"/>
<evidence type="ECO:0000256" key="4">
    <source>
        <dbReference type="ARBA" id="ARBA00022679"/>
    </source>
</evidence>
<accession>A0ABT6N8I8</accession>
<dbReference type="PANTHER" id="PTHR11265">
    <property type="entry name" value="S-ADENOSYL-METHYLTRANSFERASE MRAW"/>
    <property type="match status" value="1"/>
</dbReference>
<dbReference type="Gene3D" id="1.10.150.170">
    <property type="entry name" value="Putative methyltransferase TM0872, insert domain"/>
    <property type="match status" value="1"/>
</dbReference>
<keyword evidence="5 6" id="KW-0949">S-adenosyl-L-methionine</keyword>
<dbReference type="GO" id="GO:0008168">
    <property type="term" value="F:methyltransferase activity"/>
    <property type="evidence" value="ECO:0007669"/>
    <property type="project" value="UniProtKB-KW"/>
</dbReference>
<dbReference type="PIRSF" id="PIRSF004486">
    <property type="entry name" value="MraW"/>
    <property type="match status" value="1"/>
</dbReference>
<dbReference type="EMBL" id="JARYZI010000001">
    <property type="protein sequence ID" value="MDH8676723.1"/>
    <property type="molecule type" value="Genomic_DNA"/>
</dbReference>
<feature type="binding site" evidence="6">
    <location>
        <position position="107"/>
    </location>
    <ligand>
        <name>S-adenosyl-L-methionine</name>
        <dbReference type="ChEBI" id="CHEBI:59789"/>
    </ligand>
</feature>
<evidence type="ECO:0000313" key="8">
    <source>
        <dbReference type="EMBL" id="MDH8676723.1"/>
    </source>
</evidence>
<dbReference type="NCBIfam" id="TIGR00006">
    <property type="entry name" value="16S rRNA (cytosine(1402)-N(4))-methyltransferase RsmH"/>
    <property type="match status" value="1"/>
</dbReference>
<comment type="caution">
    <text evidence="8">The sequence shown here is derived from an EMBL/GenBank/DDBJ whole genome shotgun (WGS) entry which is preliminary data.</text>
</comment>
<comment type="catalytic activity">
    <reaction evidence="6">
        <text>cytidine(1402) in 16S rRNA + S-adenosyl-L-methionine = N(4)-methylcytidine(1402) in 16S rRNA + S-adenosyl-L-homocysteine + H(+)</text>
        <dbReference type="Rhea" id="RHEA:42928"/>
        <dbReference type="Rhea" id="RHEA-COMP:10286"/>
        <dbReference type="Rhea" id="RHEA-COMP:10287"/>
        <dbReference type="ChEBI" id="CHEBI:15378"/>
        <dbReference type="ChEBI" id="CHEBI:57856"/>
        <dbReference type="ChEBI" id="CHEBI:59789"/>
        <dbReference type="ChEBI" id="CHEBI:74506"/>
        <dbReference type="ChEBI" id="CHEBI:82748"/>
        <dbReference type="EC" id="2.1.1.199"/>
    </reaction>
</comment>
<feature type="binding site" evidence="6">
    <location>
        <position position="79"/>
    </location>
    <ligand>
        <name>S-adenosyl-L-methionine</name>
        <dbReference type="ChEBI" id="CHEBI:59789"/>
    </ligand>
</feature>
<keyword evidence="6" id="KW-0963">Cytoplasm</keyword>
<feature type="binding site" evidence="6">
    <location>
        <begin position="33"/>
        <end position="35"/>
    </location>
    <ligand>
        <name>S-adenosyl-L-methionine</name>
        <dbReference type="ChEBI" id="CHEBI:59789"/>
    </ligand>
</feature>
<evidence type="ECO:0000256" key="6">
    <source>
        <dbReference type="HAMAP-Rule" id="MF_01007"/>
    </source>
</evidence>
<keyword evidence="3 6" id="KW-0489">Methyltransferase</keyword>
<dbReference type="Gene3D" id="3.40.50.150">
    <property type="entry name" value="Vaccinia Virus protein VP39"/>
    <property type="match status" value="1"/>
</dbReference>
<evidence type="ECO:0000313" key="9">
    <source>
        <dbReference type="Proteomes" id="UP001158045"/>
    </source>
</evidence>
<keyword evidence="2 6" id="KW-0698">rRNA processing</keyword>
<dbReference type="PANTHER" id="PTHR11265:SF0">
    <property type="entry name" value="12S RRNA N4-METHYLCYTIDINE METHYLTRANSFERASE"/>
    <property type="match status" value="1"/>
</dbReference>
<dbReference type="InterPro" id="IPR023397">
    <property type="entry name" value="SAM-dep_MeTrfase_MraW_recog"/>
</dbReference>
<evidence type="ECO:0000256" key="3">
    <source>
        <dbReference type="ARBA" id="ARBA00022603"/>
    </source>
</evidence>
<reference evidence="8 9" key="1">
    <citation type="submission" date="2023-04" db="EMBL/GenBank/DDBJ databases">
        <title>Fusibacter bizertensis strain WBS, isolated from littoral bottom sediments of the Arctic seas - biochemical and genomic analysis.</title>
        <authorList>
            <person name="Brioukhanov A.L."/>
        </authorList>
    </citation>
    <scope>NUCLEOTIDE SEQUENCE [LARGE SCALE GENOMIC DNA]</scope>
    <source>
        <strain evidence="8 9">WBS</strain>
    </source>
</reference>
<evidence type="ECO:0000256" key="2">
    <source>
        <dbReference type="ARBA" id="ARBA00022552"/>
    </source>
</evidence>
<dbReference type="SUPFAM" id="SSF53335">
    <property type="entry name" value="S-adenosyl-L-methionine-dependent methyltransferases"/>
    <property type="match status" value="1"/>
</dbReference>
<feature type="region of interest" description="Disordered" evidence="7">
    <location>
        <begin position="291"/>
        <end position="310"/>
    </location>
</feature>
<proteinExistence type="inferred from homology"/>
<dbReference type="RefSeq" id="WP_281092520.1">
    <property type="nucleotide sequence ID" value="NZ_JARYZI010000001.1"/>
</dbReference>
<comment type="similarity">
    <text evidence="1 6">Belongs to the methyltransferase superfamily. RsmH family.</text>
</comment>
<keyword evidence="4 6" id="KW-0808">Transferase</keyword>
<gene>
    <name evidence="6 8" type="primary">rsmH</name>
    <name evidence="8" type="ORF">QE109_01120</name>
</gene>
<evidence type="ECO:0000256" key="5">
    <source>
        <dbReference type="ARBA" id="ARBA00022691"/>
    </source>
</evidence>